<evidence type="ECO:0000256" key="1">
    <source>
        <dbReference type="ARBA" id="ARBA00022679"/>
    </source>
</evidence>
<dbReference type="PANTHER" id="PTHR42919">
    <property type="entry name" value="N-ALPHA-ACETYLTRANSFERASE"/>
    <property type="match status" value="1"/>
</dbReference>
<reference evidence="5" key="1">
    <citation type="submission" date="2017-04" db="EMBL/GenBank/DDBJ databases">
        <authorList>
            <person name="Varghese N."/>
            <person name="Submissions S."/>
        </authorList>
    </citation>
    <scope>NUCLEOTIDE SEQUENCE [LARGE SCALE GENOMIC DNA]</scope>
</reference>
<dbReference type="NCBIfam" id="TIGR01575">
    <property type="entry name" value="rimI"/>
    <property type="match status" value="1"/>
</dbReference>
<dbReference type="Proteomes" id="UP000194450">
    <property type="component" value="Unassembled WGS sequence"/>
</dbReference>
<keyword evidence="1 4" id="KW-0808">Transferase</keyword>
<dbReference type="PROSITE" id="PS51186">
    <property type="entry name" value="GNAT"/>
    <property type="match status" value="1"/>
</dbReference>
<organism evidence="4 5">
    <name type="scientific">Pseudidiomarina planktonica</name>
    <dbReference type="NCBI Taxonomy" id="1323738"/>
    <lineage>
        <taxon>Bacteria</taxon>
        <taxon>Pseudomonadati</taxon>
        <taxon>Pseudomonadota</taxon>
        <taxon>Gammaproteobacteria</taxon>
        <taxon>Alteromonadales</taxon>
        <taxon>Idiomarinaceae</taxon>
        <taxon>Pseudidiomarina</taxon>
    </lineage>
</organism>
<dbReference type="GO" id="GO:0008080">
    <property type="term" value="F:N-acetyltransferase activity"/>
    <property type="evidence" value="ECO:0007669"/>
    <property type="project" value="InterPro"/>
</dbReference>
<dbReference type="Gene3D" id="3.40.630.30">
    <property type="match status" value="1"/>
</dbReference>
<dbReference type="InterPro" id="IPR016181">
    <property type="entry name" value="Acyl_CoA_acyltransferase"/>
</dbReference>
<keyword evidence="2" id="KW-0012">Acyltransferase</keyword>
<dbReference type="AlphaFoldDB" id="A0A1Y6EUV5"/>
<dbReference type="PANTHER" id="PTHR42919:SF8">
    <property type="entry name" value="N-ALPHA-ACETYLTRANSFERASE 50"/>
    <property type="match status" value="1"/>
</dbReference>
<evidence type="ECO:0000256" key="2">
    <source>
        <dbReference type="ARBA" id="ARBA00023315"/>
    </source>
</evidence>
<sequence>MNSMNKAAAQAAPDNAVPCSLERATLAHVPELVTIEQRSFHIDRISERSFKRFISQNIGDFRVAVQNDQVVGYYIVLYRQATNLARLYSLAVDPDFRRQGIGRKLLAAAEHDADERHCLFLRLEVQLDNQAALALYHQQNYYDMEIRAEYYEDDTDALVLQKLLPRYQPSGEQRLVPYLTQSTEFTCGPASLLMAMAYFDIPSAEHQHEELEIWREATTIFMTSGHGGCGPHGLARAAVRRGMAVTVHVSKSGPLLMDSVRNEEKKRIMSRIQQADINALESAGVPIEVGDYSLDQLRSDLDSGKLVVALISTYVFDQSKAPHWVLICAADDEYVYINDPDQDTFAWQSAADRQYLPIPHNTFKRAFGYGSRKQKAALVLSAAL</sequence>
<name>A0A1Y6EUV5_9GAMM</name>
<evidence type="ECO:0000259" key="3">
    <source>
        <dbReference type="PROSITE" id="PS51186"/>
    </source>
</evidence>
<dbReference type="InterPro" id="IPR021770">
    <property type="entry name" value="DUF3335"/>
</dbReference>
<dbReference type="CDD" id="cd04301">
    <property type="entry name" value="NAT_SF"/>
    <property type="match status" value="1"/>
</dbReference>
<feature type="domain" description="N-acetyltransferase" evidence="3">
    <location>
        <begin position="19"/>
        <end position="165"/>
    </location>
</feature>
<dbReference type="Pfam" id="PF11814">
    <property type="entry name" value="DUF3335"/>
    <property type="match status" value="1"/>
</dbReference>
<dbReference type="SUPFAM" id="SSF55729">
    <property type="entry name" value="Acyl-CoA N-acyltransferases (Nat)"/>
    <property type="match status" value="1"/>
</dbReference>
<dbReference type="RefSeq" id="WP_234996282.1">
    <property type="nucleotide sequence ID" value="NZ_FXWH01000001.1"/>
</dbReference>
<protein>
    <submittedName>
        <fullName evidence="4">Ribosomal-protein-alanine acetyltransferase</fullName>
    </submittedName>
</protein>
<dbReference type="InterPro" id="IPR000182">
    <property type="entry name" value="GNAT_dom"/>
</dbReference>
<evidence type="ECO:0000313" key="5">
    <source>
        <dbReference type="Proteomes" id="UP000194450"/>
    </source>
</evidence>
<dbReference type="InterPro" id="IPR051556">
    <property type="entry name" value="N-term/lysine_N-AcTrnsfr"/>
</dbReference>
<dbReference type="Pfam" id="PF00583">
    <property type="entry name" value="Acetyltransf_1"/>
    <property type="match status" value="1"/>
</dbReference>
<dbReference type="EMBL" id="FXWH01000001">
    <property type="protein sequence ID" value="SMQ66505.1"/>
    <property type="molecule type" value="Genomic_DNA"/>
</dbReference>
<proteinExistence type="predicted"/>
<dbReference type="Gene3D" id="3.90.70.10">
    <property type="entry name" value="Cysteine proteinases"/>
    <property type="match status" value="1"/>
</dbReference>
<accession>A0A1Y6EUV5</accession>
<dbReference type="InterPro" id="IPR006464">
    <property type="entry name" value="AcTrfase_RimI/Ard1"/>
</dbReference>
<gene>
    <name evidence="4" type="ORF">SAMN06297229_1546</name>
</gene>
<evidence type="ECO:0000313" key="4">
    <source>
        <dbReference type="EMBL" id="SMQ66505.1"/>
    </source>
</evidence>
<keyword evidence="5" id="KW-1185">Reference proteome</keyword>